<evidence type="ECO:0000256" key="1">
    <source>
        <dbReference type="ARBA" id="ARBA00004141"/>
    </source>
</evidence>
<evidence type="ECO:0000256" key="4">
    <source>
        <dbReference type="ARBA" id="ARBA00022989"/>
    </source>
</evidence>
<accession>A0A016U3L6</accession>
<keyword evidence="4 6" id="KW-1133">Transmembrane helix</keyword>
<dbReference type="STRING" id="53326.A0A016U3L6"/>
<dbReference type="Proteomes" id="UP000024635">
    <property type="component" value="Unassembled WGS sequence"/>
</dbReference>
<sequence>MAATTTGKNLKYVSLVVLIAQTTALVLILRYSRTQKNEGPRYLSSTAVVMAEIVKMVTCILVLFYNHGKPDFGIALYRLSI</sequence>
<evidence type="ECO:0000256" key="6">
    <source>
        <dbReference type="SAM" id="Phobius"/>
    </source>
</evidence>
<evidence type="ECO:0000256" key="3">
    <source>
        <dbReference type="ARBA" id="ARBA00022692"/>
    </source>
</evidence>
<dbReference type="GO" id="GO:0000139">
    <property type="term" value="C:Golgi membrane"/>
    <property type="evidence" value="ECO:0007669"/>
    <property type="project" value="InterPro"/>
</dbReference>
<dbReference type="OrthoDB" id="408493at2759"/>
<name>A0A016U3L6_9BILA</name>
<keyword evidence="2" id="KW-0813">Transport</keyword>
<evidence type="ECO:0008006" key="9">
    <source>
        <dbReference type="Google" id="ProtNLM"/>
    </source>
</evidence>
<keyword evidence="2" id="KW-0762">Sugar transport</keyword>
<feature type="transmembrane region" description="Helical" evidence="6">
    <location>
        <begin position="12"/>
        <end position="31"/>
    </location>
</feature>
<keyword evidence="3 6" id="KW-0812">Transmembrane</keyword>
<comment type="caution">
    <text evidence="7">The sequence shown here is derived from an EMBL/GenBank/DDBJ whole genome shotgun (WGS) entry which is preliminary data.</text>
</comment>
<keyword evidence="5 6" id="KW-0472">Membrane</keyword>
<dbReference type="GO" id="GO:0015165">
    <property type="term" value="F:pyrimidine nucleotide-sugar transmembrane transporter activity"/>
    <property type="evidence" value="ECO:0007669"/>
    <property type="project" value="InterPro"/>
</dbReference>
<evidence type="ECO:0000313" key="8">
    <source>
        <dbReference type="Proteomes" id="UP000024635"/>
    </source>
</evidence>
<dbReference type="EMBL" id="JARK01001395">
    <property type="protein sequence ID" value="EYC09735.1"/>
    <property type="molecule type" value="Genomic_DNA"/>
</dbReference>
<proteinExistence type="predicted"/>
<protein>
    <recommendedName>
        <fullName evidence="9">UDP-galactose transporter</fullName>
    </recommendedName>
</protein>
<organism evidence="7 8">
    <name type="scientific">Ancylostoma ceylanicum</name>
    <dbReference type="NCBI Taxonomy" id="53326"/>
    <lineage>
        <taxon>Eukaryota</taxon>
        <taxon>Metazoa</taxon>
        <taxon>Ecdysozoa</taxon>
        <taxon>Nematoda</taxon>
        <taxon>Chromadorea</taxon>
        <taxon>Rhabditida</taxon>
        <taxon>Rhabditina</taxon>
        <taxon>Rhabditomorpha</taxon>
        <taxon>Strongyloidea</taxon>
        <taxon>Ancylostomatidae</taxon>
        <taxon>Ancylostomatinae</taxon>
        <taxon>Ancylostoma</taxon>
    </lineage>
</organism>
<gene>
    <name evidence="7" type="primary">Acey_s0059.g3018</name>
    <name evidence="7" type="ORF">Y032_0059g3018</name>
</gene>
<keyword evidence="8" id="KW-1185">Reference proteome</keyword>
<comment type="subcellular location">
    <subcellularLocation>
        <location evidence="1">Membrane</location>
        <topology evidence="1">Multi-pass membrane protein</topology>
    </subcellularLocation>
</comment>
<dbReference type="InterPro" id="IPR007271">
    <property type="entry name" value="Nuc_sug_transpt"/>
</dbReference>
<evidence type="ECO:0000256" key="5">
    <source>
        <dbReference type="ARBA" id="ARBA00023136"/>
    </source>
</evidence>
<feature type="transmembrane region" description="Helical" evidence="6">
    <location>
        <begin position="43"/>
        <end position="65"/>
    </location>
</feature>
<evidence type="ECO:0000256" key="2">
    <source>
        <dbReference type="ARBA" id="ARBA00022597"/>
    </source>
</evidence>
<dbReference type="PANTHER" id="PTHR10231">
    <property type="entry name" value="NUCLEOTIDE-SUGAR TRANSMEMBRANE TRANSPORTER"/>
    <property type="match status" value="1"/>
</dbReference>
<reference evidence="8" key="1">
    <citation type="journal article" date="2015" name="Nat. Genet.">
        <title>The genome and transcriptome of the zoonotic hookworm Ancylostoma ceylanicum identify infection-specific gene families.</title>
        <authorList>
            <person name="Schwarz E.M."/>
            <person name="Hu Y."/>
            <person name="Antoshechkin I."/>
            <person name="Miller M.M."/>
            <person name="Sternberg P.W."/>
            <person name="Aroian R.V."/>
        </authorList>
    </citation>
    <scope>NUCLEOTIDE SEQUENCE</scope>
    <source>
        <strain evidence="8">HY135</strain>
    </source>
</reference>
<dbReference type="Pfam" id="PF04142">
    <property type="entry name" value="Nuc_sug_transp"/>
    <property type="match status" value="1"/>
</dbReference>
<dbReference type="AlphaFoldDB" id="A0A016U3L6"/>
<evidence type="ECO:0000313" key="7">
    <source>
        <dbReference type="EMBL" id="EYC09735.1"/>
    </source>
</evidence>